<evidence type="ECO:0000313" key="3">
    <source>
        <dbReference type="Proteomes" id="UP000002899"/>
    </source>
</evidence>
<feature type="domain" description="ATPase AAA-type core" evidence="1">
    <location>
        <begin position="437"/>
        <end position="548"/>
    </location>
</feature>
<keyword evidence="3" id="KW-1185">Reference proteome</keyword>
<dbReference type="Proteomes" id="UP000002899">
    <property type="component" value="Chromosome III"/>
</dbReference>
<dbReference type="RefSeq" id="XP_012649168.1">
    <property type="nucleotide sequence ID" value="XM_012793714.1"/>
</dbReference>
<reference evidence="2 3" key="3">
    <citation type="journal article" date="2016" name="Sci. Rep.">
        <title>Genome-wide diversity and gene expression profiling of Babesia microti isolates identify polymorphic genes that mediate host-pathogen interactions.</title>
        <authorList>
            <person name="Silva J.C."/>
            <person name="Cornillot E."/>
            <person name="McCracken C."/>
            <person name="Usmani-Brown S."/>
            <person name="Dwivedi A."/>
            <person name="Ifeonu O.O."/>
            <person name="Crabtree J."/>
            <person name="Gotia H.T."/>
            <person name="Virji A.Z."/>
            <person name="Reynes C."/>
            <person name="Colinge J."/>
            <person name="Kumar V."/>
            <person name="Lawres L."/>
            <person name="Pazzi J.E."/>
            <person name="Pablo J.V."/>
            <person name="Hung C."/>
            <person name="Brancato J."/>
            <person name="Kumari P."/>
            <person name="Orvis J."/>
            <person name="Tretina K."/>
            <person name="Chibucos M."/>
            <person name="Ott S."/>
            <person name="Sadzewicz L."/>
            <person name="Sengamalay N."/>
            <person name="Shetty A.C."/>
            <person name="Su Q."/>
            <person name="Tallon L."/>
            <person name="Fraser C.M."/>
            <person name="Frutos R."/>
            <person name="Molina D.M."/>
            <person name="Krause P.J."/>
            <person name="Ben Mamoun C."/>
        </authorList>
    </citation>
    <scope>NUCLEOTIDE SEQUENCE [LARGE SCALE GENOMIC DNA]</scope>
    <source>
        <strain evidence="2 3">RI</strain>
    </source>
</reference>
<organism evidence="2 3">
    <name type="scientific">Babesia microti (strain RI)</name>
    <dbReference type="NCBI Taxonomy" id="1133968"/>
    <lineage>
        <taxon>Eukaryota</taxon>
        <taxon>Sar</taxon>
        <taxon>Alveolata</taxon>
        <taxon>Apicomplexa</taxon>
        <taxon>Aconoidasida</taxon>
        <taxon>Piroplasmida</taxon>
        <taxon>Babesiidae</taxon>
        <taxon>Babesia</taxon>
    </lineage>
</organism>
<dbReference type="GO" id="GO:0005524">
    <property type="term" value="F:ATP binding"/>
    <property type="evidence" value="ECO:0007669"/>
    <property type="project" value="InterPro"/>
</dbReference>
<proteinExistence type="predicted"/>
<reference evidence="2 3" key="1">
    <citation type="journal article" date="2012" name="Nucleic Acids Res.">
        <title>Sequencing of the smallest Apicomplexan genome from the human pathogen Babesia microti.</title>
        <authorList>
            <person name="Cornillot E."/>
            <person name="Hadj-Kaddour K."/>
            <person name="Dassouli A."/>
            <person name="Noel B."/>
            <person name="Ranwez V."/>
            <person name="Vacherie B."/>
            <person name="Augagneur Y."/>
            <person name="Bres V."/>
            <person name="Duclos A."/>
            <person name="Randazzo S."/>
            <person name="Carcy B."/>
            <person name="Debierre-Grockiego F."/>
            <person name="Delbecq S."/>
            <person name="Moubri-Menage K."/>
            <person name="Shams-Eldin H."/>
            <person name="Usmani-Brown S."/>
            <person name="Bringaud F."/>
            <person name="Wincker P."/>
            <person name="Vivares C.P."/>
            <person name="Schwarz R.T."/>
            <person name="Schetters T.P."/>
            <person name="Krause P.J."/>
            <person name="Gorenflot A."/>
            <person name="Berry V."/>
            <person name="Barbe V."/>
            <person name="Ben Mamoun C."/>
        </authorList>
    </citation>
    <scope>NUCLEOTIDE SEQUENCE [LARGE SCALE GENOMIC DNA]</scope>
    <source>
        <strain evidence="2 3">RI</strain>
    </source>
</reference>
<dbReference type="GeneID" id="24425199"/>
<dbReference type="GO" id="GO:0016887">
    <property type="term" value="F:ATP hydrolysis activity"/>
    <property type="evidence" value="ECO:0007669"/>
    <property type="project" value="InterPro"/>
</dbReference>
<protein>
    <recommendedName>
        <fullName evidence="1">ATPase AAA-type core domain-containing protein</fullName>
    </recommendedName>
</protein>
<dbReference type="AlphaFoldDB" id="A0A0K3ANQ4"/>
<dbReference type="InterPro" id="IPR003959">
    <property type="entry name" value="ATPase_AAA_core"/>
</dbReference>
<reference evidence="2 3" key="2">
    <citation type="journal article" date="2013" name="PLoS ONE">
        <title>Whole genome mapping and re-organization of the nuclear and mitochondrial genomes of Babesia microti isolates.</title>
        <authorList>
            <person name="Cornillot E."/>
            <person name="Dassouli A."/>
            <person name="Garg A."/>
            <person name="Pachikara N."/>
            <person name="Randazzo S."/>
            <person name="Depoix D."/>
            <person name="Carcy B."/>
            <person name="Delbecq S."/>
            <person name="Frutos R."/>
            <person name="Silva J.C."/>
            <person name="Sutton R."/>
            <person name="Krause P.J."/>
            <person name="Mamoun C.B."/>
        </authorList>
    </citation>
    <scope>NUCLEOTIDE SEQUENCE [LARGE SCALE GENOMIC DNA]</scope>
    <source>
        <strain evidence="2 3">RI</strain>
    </source>
</reference>
<accession>A0A0K3ANQ4</accession>
<evidence type="ECO:0000259" key="1">
    <source>
        <dbReference type="Pfam" id="PF00004"/>
    </source>
</evidence>
<name>A0A0K3ANQ4_BABMR</name>
<sequence length="641" mass="73349">MSDLVIGTVAHRLELQPCPSPPETNAVVLDATNNTQILNYKWVETEIFNEQTSLDSFQQINSVKKSESTGDSSISVRNSEEFCSNNKSIPFNRLYPGVFDEVSQLIRSDGAFGCLIISEPDFLVEEFCAFITRISKYNYKIDLSKYIYSDVTSTFISHDDNLVEFLTSEFSGLTGKSEEPAKNNDKSIENVSKRISEQLCVYIPHLPKCNIIHLLSVIKSKHIYTFEDYILLITIHAICIALLPSFNNNDDDELSDIFNKLNVMDSATRYEGVPGTNIIVSICNICTFSVAAEMNNMLFHIHQIMDLLMMYMKAWKELDLPIKFIVPFEKLENNPLTLLASSDLIVNFIRLPFPLMRWQRQMLFEWKLGVNYNNYKLSKLVDSSNGLTVAEILNLPIMRGWDQEESDNEYGMLKSDYYFDFTNSKNVLNMPIESHVVTGVSGVGKTNYAINLAKKLQVPFVRFSVTEYLRPEIGLSEREINKFFKTLYKYSSGSVSCVLLMESLDSVSSYNVTSVVARELNNLLSNNYWNEVHKILVIVTITDNIDCLKYYHMIRNFKVIKLEPLNLDNTTEILTQMLNKTFSDCEQVIQIWKRKQNKNSVFTISQIRDIVESSKMKSLTRLLGYGGVSDKLTLLLEDLPN</sequence>
<dbReference type="EMBL" id="LN871598">
    <property type="protein sequence ID" value="CTQ41157.1"/>
    <property type="molecule type" value="Genomic_DNA"/>
</dbReference>
<dbReference type="Gene3D" id="3.40.50.300">
    <property type="entry name" value="P-loop containing nucleotide triphosphate hydrolases"/>
    <property type="match status" value="1"/>
</dbReference>
<evidence type="ECO:0000313" key="2">
    <source>
        <dbReference type="EMBL" id="CTQ41157.1"/>
    </source>
</evidence>
<dbReference type="VEuPathDB" id="PiroplasmaDB:BMR1_03g02785"/>
<dbReference type="OrthoDB" id="361275at2759"/>
<dbReference type="Pfam" id="PF00004">
    <property type="entry name" value="AAA"/>
    <property type="match status" value="1"/>
</dbReference>
<dbReference type="KEGG" id="bmic:BMR1_03g02785"/>
<dbReference type="InterPro" id="IPR027417">
    <property type="entry name" value="P-loop_NTPase"/>
</dbReference>
<dbReference type="SUPFAM" id="SSF52540">
    <property type="entry name" value="P-loop containing nucleoside triphosphate hydrolases"/>
    <property type="match status" value="1"/>
</dbReference>